<feature type="domain" description="Fungal death-pathway protein SesB" evidence="2">
    <location>
        <begin position="144"/>
        <end position="165"/>
    </location>
</feature>
<dbReference type="STRING" id="1442369.A0A0D2H8Q0"/>
<dbReference type="InterPro" id="IPR031469">
    <property type="entry name" value="SesB_dom"/>
</dbReference>
<dbReference type="Pfam" id="PF17046">
    <property type="entry name" value="Ses_B"/>
    <property type="match status" value="1"/>
</dbReference>
<evidence type="ECO:0000256" key="1">
    <source>
        <dbReference type="SAM" id="MobiDB-lite"/>
    </source>
</evidence>
<dbReference type="EMBL" id="KN847477">
    <property type="protein sequence ID" value="KIX06843.1"/>
    <property type="molecule type" value="Genomic_DNA"/>
</dbReference>
<evidence type="ECO:0000313" key="4">
    <source>
        <dbReference type="Proteomes" id="UP000053617"/>
    </source>
</evidence>
<gene>
    <name evidence="3" type="ORF">Z518_04819</name>
</gene>
<reference evidence="3 4" key="1">
    <citation type="submission" date="2015-01" db="EMBL/GenBank/DDBJ databases">
        <title>The Genome Sequence of Rhinocladiella mackenzie CBS 650.93.</title>
        <authorList>
            <consortium name="The Broad Institute Genomics Platform"/>
            <person name="Cuomo C."/>
            <person name="de Hoog S."/>
            <person name="Gorbushina A."/>
            <person name="Stielow B."/>
            <person name="Teixiera M."/>
            <person name="Abouelleil A."/>
            <person name="Chapman S.B."/>
            <person name="Priest M."/>
            <person name="Young S.K."/>
            <person name="Wortman J."/>
            <person name="Nusbaum C."/>
            <person name="Birren B."/>
        </authorList>
    </citation>
    <scope>NUCLEOTIDE SEQUENCE [LARGE SCALE GENOMIC DNA]</scope>
    <source>
        <strain evidence="3 4">CBS 650.93</strain>
    </source>
</reference>
<dbReference type="GeneID" id="25292890"/>
<evidence type="ECO:0000259" key="2">
    <source>
        <dbReference type="Pfam" id="PF17046"/>
    </source>
</evidence>
<sequence>MGLDRVAESTQILPGVVGSQDDHEKAKELLDQIVELFEDAERTSVKLKPTRKDSNVCDTANDLDEATASLHKKLEMLSLRRVVNGLVELFPAARQEQKRLCEEDGSELASDKNTSLIAPFVAEQDPELSTAIKSNHSGGEQIFNITFAGSQNYGLQQGYFSGQQTNNFGGSTLRYITDLGLSY</sequence>
<evidence type="ECO:0000313" key="3">
    <source>
        <dbReference type="EMBL" id="KIX06843.1"/>
    </source>
</evidence>
<dbReference type="OrthoDB" id="20872at2759"/>
<proteinExistence type="predicted"/>
<feature type="region of interest" description="Disordered" evidence="1">
    <location>
        <begin position="1"/>
        <end position="21"/>
    </location>
</feature>
<dbReference type="Proteomes" id="UP000053617">
    <property type="component" value="Unassembled WGS sequence"/>
</dbReference>
<dbReference type="RefSeq" id="XP_013273979.1">
    <property type="nucleotide sequence ID" value="XM_013418525.1"/>
</dbReference>
<dbReference type="AlphaFoldDB" id="A0A0D2H8Q0"/>
<organism evidence="3 4">
    <name type="scientific">Rhinocladiella mackenziei CBS 650.93</name>
    <dbReference type="NCBI Taxonomy" id="1442369"/>
    <lineage>
        <taxon>Eukaryota</taxon>
        <taxon>Fungi</taxon>
        <taxon>Dikarya</taxon>
        <taxon>Ascomycota</taxon>
        <taxon>Pezizomycotina</taxon>
        <taxon>Eurotiomycetes</taxon>
        <taxon>Chaetothyriomycetidae</taxon>
        <taxon>Chaetothyriales</taxon>
        <taxon>Herpotrichiellaceae</taxon>
        <taxon>Rhinocladiella</taxon>
    </lineage>
</organism>
<dbReference type="HOGENOM" id="CLU_1475914_0_0_1"/>
<name>A0A0D2H8Q0_9EURO</name>
<accession>A0A0D2H8Q0</accession>
<protein>
    <recommendedName>
        <fullName evidence="2">Fungal death-pathway protein SesB domain-containing protein</fullName>
    </recommendedName>
</protein>
<dbReference type="VEuPathDB" id="FungiDB:Z518_04819"/>
<keyword evidence="4" id="KW-1185">Reference proteome</keyword>